<dbReference type="GO" id="GO:0016020">
    <property type="term" value="C:membrane"/>
    <property type="evidence" value="ECO:0007669"/>
    <property type="project" value="UniProtKB-SubCell"/>
</dbReference>
<evidence type="ECO:0000256" key="5">
    <source>
        <dbReference type="ARBA" id="ARBA00023002"/>
    </source>
</evidence>
<keyword evidence="7 10" id="KW-0472">Membrane</keyword>
<dbReference type="CDD" id="cd06186">
    <property type="entry name" value="NOX_Duox_like_FAD_NADP"/>
    <property type="match status" value="1"/>
</dbReference>
<dbReference type="InterPro" id="IPR008778">
    <property type="entry name" value="Pirin_C_dom"/>
</dbReference>
<evidence type="ECO:0000256" key="8">
    <source>
        <dbReference type="RuleBase" id="RU003457"/>
    </source>
</evidence>
<keyword evidence="4 10" id="KW-1133">Transmembrane helix</keyword>
<dbReference type="InterPro" id="IPR012093">
    <property type="entry name" value="Pirin"/>
</dbReference>
<evidence type="ECO:0000259" key="11">
    <source>
        <dbReference type="Pfam" id="PF01794"/>
    </source>
</evidence>
<feature type="domain" description="Pirin N-terminal" evidence="12">
    <location>
        <begin position="986"/>
        <end position="1043"/>
    </location>
</feature>
<dbReference type="SUPFAM" id="SSF51182">
    <property type="entry name" value="RmlC-like cupins"/>
    <property type="match status" value="1"/>
</dbReference>
<feature type="compositionally biased region" description="Pro residues" evidence="9">
    <location>
        <begin position="628"/>
        <end position="638"/>
    </location>
</feature>
<evidence type="ECO:0008006" key="17">
    <source>
        <dbReference type="Google" id="ProtNLM"/>
    </source>
</evidence>
<feature type="region of interest" description="Disordered" evidence="9">
    <location>
        <begin position="781"/>
        <end position="875"/>
    </location>
</feature>
<feature type="region of interest" description="Disordered" evidence="9">
    <location>
        <begin position="625"/>
        <end position="685"/>
    </location>
</feature>
<sequence length="1220" mass="137033">MATSFRESFDPPSRSNPSERYSDRANLTMSHVVDVVVERASSSMLSPNPTVPPYTDDLQWVTAYLVAHMMSDNSRRYAYILWMCIGLIFFVGCLLRWVNYKGGYLGAKWSKWAIRRRTWRGKSFRQRSARSGKPGYPVSLPSNGQLLGLAALPIIVFLLSFLGPDYISPSVGVFDLRSTGLSARAYDVSWFVQFQPQYTINKNWWTSGGRTGIIAFALLPLCVLFALKAPPFAIFALPFTTQIHFDKLSWLHRWSARLIWFITLLHVVLWSVQLLLDRRESTGKIGYTYAWQYQKFIFGWIAFSLMTLLVFSSSRPLRKSHYETFYAFHVVLVPMTLIMSALHHPPLWVWCWIALGIWVGERAWRATWWLHINGFFGTEKSTGAAVIAPQAHHTTLATMQSPSPTFPPSSPYLDSRFSTHLDGSLLVPAAAITYSPPLGYCRAELLSGATLRYVTNRVLFAASRAIVFLVRSKKGWTRDLWDYVATLVGRGQNHDPDEKPPNGTVMPTTGVLLKMYVEGPFGSVVRTKWETYSTVVIFVAGSGVSFGLSILEYLCLCLAGRDGKYLGGRSGSWGTRSFMTRRVRFVWLMRDYAHVQWCASILRRCMNMIPSPGMDMDIFVTNFKPPVHRQPPARPPPPLDDDPTAADDDSASGSDTSDDDGLVDLSYYNGEFGDEEPDNAMPPSERENYILDLTNWEDDDNASLPGEDQLSHRIHREGKKLRRLTRLSMALSNRQSVAMSTRQLNHEHKVTRPSPLANMHTSQISTDDLLPYAVEGPSRLSMESDLGTKRESWQTASDAHLVSPRSSITITPTDESFPTHSQRFSNPPKHISNTPNHPSPLHTSRPSSHLTVDTAVDTRRRTPKSASSDKSFVPDRRSVNPLLHVESEEMRAVSAVSEKVRPGKPRLDRILHYEVERSRGPVLVACCGPSSFNAIVRKAVAGEMDPERARKDPVMANLTSVSRNIIKKVLAVETPETIFMYQKELGQATVTYMISGRSRHEDSAGHKGTIGVQWMIAGKGIIHAEMPVHEEGLPDPRGLQLWLDLPKQYKMVDPSYQELGPDKIPSAYPEGPEGPVTIKVISGKSHGVESPVRPLGGCWYFHVIFNKKSTVFQDLPVAWTSFIYIWKGSVIVGDNTMPVEAFHTIVLSADDAQTGVKLTATEDDTEFILVSGEPLDQTVFQYGPFVMTTKEEIQKTLLDYQFGRNGFEKAHTWQSEIAHQ</sequence>
<dbReference type="GO" id="GO:0016491">
    <property type="term" value="F:oxidoreductase activity"/>
    <property type="evidence" value="ECO:0007669"/>
    <property type="project" value="UniProtKB-KW"/>
</dbReference>
<dbReference type="InterPro" id="IPR011051">
    <property type="entry name" value="RmlC_Cupin_sf"/>
</dbReference>
<dbReference type="Pfam" id="PF05726">
    <property type="entry name" value="Pirin_C"/>
    <property type="match status" value="1"/>
</dbReference>
<evidence type="ECO:0000256" key="3">
    <source>
        <dbReference type="ARBA" id="ARBA00022692"/>
    </source>
</evidence>
<dbReference type="InterPro" id="IPR013130">
    <property type="entry name" value="Fe3_Rdtase_TM_dom"/>
</dbReference>
<dbReference type="InterPro" id="IPR003829">
    <property type="entry name" value="Pirin_N_dom"/>
</dbReference>
<feature type="domain" description="Ferric reductase NAD binding" evidence="14">
    <location>
        <begin position="532"/>
        <end position="623"/>
    </location>
</feature>
<keyword evidence="5" id="KW-0560">Oxidoreductase</keyword>
<gene>
    <name evidence="15" type="ORF">D9758_003291</name>
</gene>
<feature type="transmembrane region" description="Helical" evidence="10">
    <location>
        <begin position="296"/>
        <end position="312"/>
    </location>
</feature>
<name>A0A8H5LQK7_9AGAR</name>
<evidence type="ECO:0000256" key="10">
    <source>
        <dbReference type="SAM" id="Phobius"/>
    </source>
</evidence>
<dbReference type="CDD" id="cd02247">
    <property type="entry name" value="cupin_pirin_C"/>
    <property type="match status" value="1"/>
</dbReference>
<keyword evidence="6" id="KW-0406">Ion transport</keyword>
<comment type="caution">
    <text evidence="15">The sequence shown here is derived from an EMBL/GenBank/DDBJ whole genome shotgun (WGS) entry which is preliminary data.</text>
</comment>
<dbReference type="PANTHER" id="PTHR13903">
    <property type="entry name" value="PIRIN-RELATED"/>
    <property type="match status" value="1"/>
</dbReference>
<feature type="transmembrane region" description="Helical" evidence="10">
    <location>
        <begin position="79"/>
        <end position="98"/>
    </location>
</feature>
<feature type="transmembrane region" description="Helical" evidence="10">
    <location>
        <begin position="146"/>
        <end position="167"/>
    </location>
</feature>
<dbReference type="AlphaFoldDB" id="A0A8H5LQK7"/>
<evidence type="ECO:0000256" key="2">
    <source>
        <dbReference type="ARBA" id="ARBA00008416"/>
    </source>
</evidence>
<proteinExistence type="inferred from homology"/>
<feature type="transmembrane region" description="Helical" evidence="10">
    <location>
        <begin position="535"/>
        <end position="554"/>
    </location>
</feature>
<comment type="similarity">
    <text evidence="2 8">Belongs to the pirin family.</text>
</comment>
<reference evidence="15 16" key="1">
    <citation type="journal article" date="2020" name="ISME J.">
        <title>Uncovering the hidden diversity of litter-decomposition mechanisms in mushroom-forming fungi.</title>
        <authorList>
            <person name="Floudas D."/>
            <person name="Bentzer J."/>
            <person name="Ahren D."/>
            <person name="Johansson T."/>
            <person name="Persson P."/>
            <person name="Tunlid A."/>
        </authorList>
    </citation>
    <scope>NUCLEOTIDE SEQUENCE [LARGE SCALE GENOMIC DNA]</scope>
    <source>
        <strain evidence="15 16">CBS 291.85</strain>
    </source>
</reference>
<dbReference type="Gene3D" id="3.40.50.80">
    <property type="entry name" value="Nucleotide-binding domain of ferredoxin-NADP reductase (FNR) module"/>
    <property type="match status" value="2"/>
</dbReference>
<feature type="compositionally biased region" description="Polar residues" evidence="9">
    <location>
        <begin position="804"/>
        <end position="850"/>
    </location>
</feature>
<feature type="domain" description="Ferric oxidoreductase" evidence="11">
    <location>
        <begin position="211"/>
        <end position="339"/>
    </location>
</feature>
<evidence type="ECO:0000259" key="12">
    <source>
        <dbReference type="Pfam" id="PF02678"/>
    </source>
</evidence>
<organism evidence="15 16">
    <name type="scientific">Tetrapyrgos nigripes</name>
    <dbReference type="NCBI Taxonomy" id="182062"/>
    <lineage>
        <taxon>Eukaryota</taxon>
        <taxon>Fungi</taxon>
        <taxon>Dikarya</taxon>
        <taxon>Basidiomycota</taxon>
        <taxon>Agaricomycotina</taxon>
        <taxon>Agaricomycetes</taxon>
        <taxon>Agaricomycetidae</taxon>
        <taxon>Agaricales</taxon>
        <taxon>Marasmiineae</taxon>
        <taxon>Marasmiaceae</taxon>
        <taxon>Tetrapyrgos</taxon>
    </lineage>
</organism>
<dbReference type="InterPro" id="IPR013121">
    <property type="entry name" value="Fe_red_NAD-bd_6"/>
</dbReference>
<dbReference type="Pfam" id="PF02678">
    <property type="entry name" value="Pirin"/>
    <property type="match status" value="1"/>
</dbReference>
<dbReference type="EMBL" id="JAACJM010000026">
    <property type="protein sequence ID" value="KAF5365736.1"/>
    <property type="molecule type" value="Genomic_DNA"/>
</dbReference>
<evidence type="ECO:0000256" key="7">
    <source>
        <dbReference type="ARBA" id="ARBA00023136"/>
    </source>
</evidence>
<comment type="subcellular location">
    <subcellularLocation>
        <location evidence="1">Membrane</location>
        <topology evidence="1">Multi-pass membrane protein</topology>
    </subcellularLocation>
</comment>
<evidence type="ECO:0000313" key="16">
    <source>
        <dbReference type="Proteomes" id="UP000559256"/>
    </source>
</evidence>
<evidence type="ECO:0000259" key="13">
    <source>
        <dbReference type="Pfam" id="PF05726"/>
    </source>
</evidence>
<dbReference type="InterPro" id="IPR014710">
    <property type="entry name" value="RmlC-like_jellyroll"/>
</dbReference>
<evidence type="ECO:0000256" key="4">
    <source>
        <dbReference type="ARBA" id="ARBA00022989"/>
    </source>
</evidence>
<dbReference type="OrthoDB" id="10006946at2759"/>
<keyword evidence="3 10" id="KW-0812">Transmembrane</keyword>
<keyword evidence="16" id="KW-1185">Reference proteome</keyword>
<feature type="region of interest" description="Disordered" evidence="9">
    <location>
        <begin position="1"/>
        <end position="20"/>
    </location>
</feature>
<evidence type="ECO:0000259" key="14">
    <source>
        <dbReference type="Pfam" id="PF08030"/>
    </source>
</evidence>
<evidence type="ECO:0000313" key="15">
    <source>
        <dbReference type="EMBL" id="KAF5365736.1"/>
    </source>
</evidence>
<feature type="compositionally biased region" description="Acidic residues" evidence="9">
    <location>
        <begin position="639"/>
        <end position="662"/>
    </location>
</feature>
<dbReference type="Pfam" id="PF08030">
    <property type="entry name" value="NAD_binding_6"/>
    <property type="match status" value="1"/>
</dbReference>
<accession>A0A8H5LQK7</accession>
<keyword evidence="6" id="KW-0813">Transport</keyword>
<dbReference type="Proteomes" id="UP000559256">
    <property type="component" value="Unassembled WGS sequence"/>
</dbReference>
<dbReference type="GO" id="GO:0006811">
    <property type="term" value="P:monoatomic ion transport"/>
    <property type="evidence" value="ECO:0007669"/>
    <property type="project" value="UniProtKB-KW"/>
</dbReference>
<dbReference type="PANTHER" id="PTHR13903:SF8">
    <property type="entry name" value="PIRIN"/>
    <property type="match status" value="1"/>
</dbReference>
<dbReference type="Pfam" id="PF01794">
    <property type="entry name" value="Ferric_reduct"/>
    <property type="match status" value="1"/>
</dbReference>
<feature type="transmembrane region" description="Helical" evidence="10">
    <location>
        <begin position="213"/>
        <end position="237"/>
    </location>
</feature>
<evidence type="ECO:0000256" key="6">
    <source>
        <dbReference type="ARBA" id="ARBA00023065"/>
    </source>
</evidence>
<evidence type="ECO:0000256" key="1">
    <source>
        <dbReference type="ARBA" id="ARBA00004141"/>
    </source>
</evidence>
<evidence type="ECO:0000256" key="9">
    <source>
        <dbReference type="SAM" id="MobiDB-lite"/>
    </source>
</evidence>
<protein>
    <recommendedName>
        <fullName evidence="17">FAD-binding FR-type domain-containing protein</fullName>
    </recommendedName>
</protein>
<feature type="transmembrane region" description="Helical" evidence="10">
    <location>
        <begin position="347"/>
        <end position="364"/>
    </location>
</feature>
<feature type="domain" description="Pirin C-terminal" evidence="13">
    <location>
        <begin position="1101"/>
        <end position="1206"/>
    </location>
</feature>
<feature type="transmembrane region" description="Helical" evidence="10">
    <location>
        <begin position="258"/>
        <end position="276"/>
    </location>
</feature>
<dbReference type="InterPro" id="IPR039261">
    <property type="entry name" value="FNR_nucleotide-bd"/>
</dbReference>
<dbReference type="Gene3D" id="2.60.120.10">
    <property type="entry name" value="Jelly Rolls"/>
    <property type="match status" value="2"/>
</dbReference>